<accession>A0A0Q9Y1W9</accession>
<protein>
    <submittedName>
        <fullName evidence="1">Uncharacterized protein</fullName>
    </submittedName>
</protein>
<sequence length="132" mass="15386">MKKNIILIIMLFLLTVSTLIYQWKAYSVNDEKAVIVADESVYLKHVQGQFQIKQVIGPLPNQKYELQIPDKLKDVKCENKSNESCTLENSRIEVKEEEITLNLYYSCSKTKTEKFFITRLAYSFRGCRYSSA</sequence>
<dbReference type="Proteomes" id="UP000053881">
    <property type="component" value="Unassembled WGS sequence"/>
</dbReference>
<comment type="caution">
    <text evidence="1">The sequence shown here is derived from an EMBL/GenBank/DDBJ whole genome shotgun (WGS) entry which is preliminary data.</text>
</comment>
<gene>
    <name evidence="1" type="ORF">ACA29_22070</name>
</gene>
<evidence type="ECO:0000313" key="1">
    <source>
        <dbReference type="EMBL" id="KRG09800.1"/>
    </source>
</evidence>
<dbReference type="EMBL" id="LGPB01000137">
    <property type="protein sequence ID" value="KRG09800.1"/>
    <property type="molecule type" value="Genomic_DNA"/>
</dbReference>
<proteinExistence type="predicted"/>
<organism evidence="1 2">
    <name type="scientific">Lederbergia galactosidilytica</name>
    <dbReference type="NCBI Taxonomy" id="217031"/>
    <lineage>
        <taxon>Bacteria</taxon>
        <taxon>Bacillati</taxon>
        <taxon>Bacillota</taxon>
        <taxon>Bacilli</taxon>
        <taxon>Bacillales</taxon>
        <taxon>Bacillaceae</taxon>
        <taxon>Lederbergia</taxon>
    </lineage>
</organism>
<dbReference type="AlphaFoldDB" id="A0A0Q9Y1W9"/>
<name>A0A0Q9Y1W9_9BACI</name>
<dbReference type="PATRIC" id="fig|217031.4.peg.7505"/>
<reference evidence="1 2" key="1">
    <citation type="submission" date="2015-06" db="EMBL/GenBank/DDBJ databases">
        <title>Genome sequencing project of Bacillus galactosidilyticus PL133.</title>
        <authorList>
            <person name="Gaiero J."/>
            <person name="Nicol R."/>
            <person name="Habash M."/>
        </authorList>
    </citation>
    <scope>NUCLEOTIDE SEQUENCE [LARGE SCALE GENOMIC DNA]</scope>
    <source>
        <strain evidence="1 2">PL133</strain>
    </source>
</reference>
<evidence type="ECO:0000313" key="2">
    <source>
        <dbReference type="Proteomes" id="UP000053881"/>
    </source>
</evidence>